<feature type="domain" description="Alpha-carbonic anhydrase" evidence="8">
    <location>
        <begin position="21"/>
        <end position="286"/>
    </location>
</feature>
<name>A0AAV3AJT0_PYXAD</name>
<keyword evidence="6 7" id="KW-0456">Lyase</keyword>
<comment type="cofactor">
    <cofactor evidence="7">
        <name>Zn(2+)</name>
        <dbReference type="ChEBI" id="CHEBI:29105"/>
    </cofactor>
</comment>
<keyword evidence="3 7" id="KW-0479">Metal-binding</keyword>
<keyword evidence="4 7" id="KW-0862">Zinc</keyword>
<accession>A0AAV3AJT0</accession>
<comment type="caution">
    <text evidence="9">The sequence shown here is derived from an EMBL/GenBank/DDBJ whole genome shotgun (WGS) entry which is preliminary data.</text>
</comment>
<dbReference type="PROSITE" id="PS51144">
    <property type="entry name" value="ALPHA_CA_2"/>
    <property type="match status" value="1"/>
</dbReference>
<keyword evidence="5" id="KW-0325">Glycoprotein</keyword>
<dbReference type="InterPro" id="IPR018338">
    <property type="entry name" value="Carbonic_anhydrase_a-class_CS"/>
</dbReference>
<evidence type="ECO:0000313" key="10">
    <source>
        <dbReference type="Proteomes" id="UP001181693"/>
    </source>
</evidence>
<dbReference type="GO" id="GO:0004089">
    <property type="term" value="F:carbonate dehydratase activity"/>
    <property type="evidence" value="ECO:0007669"/>
    <property type="project" value="UniProtKB-UniRule"/>
</dbReference>
<organism evidence="9 10">
    <name type="scientific">Pyxicephalus adspersus</name>
    <name type="common">African bullfrog</name>
    <dbReference type="NCBI Taxonomy" id="30357"/>
    <lineage>
        <taxon>Eukaryota</taxon>
        <taxon>Metazoa</taxon>
        <taxon>Chordata</taxon>
        <taxon>Craniata</taxon>
        <taxon>Vertebrata</taxon>
        <taxon>Euteleostomi</taxon>
        <taxon>Amphibia</taxon>
        <taxon>Batrachia</taxon>
        <taxon>Anura</taxon>
        <taxon>Neobatrachia</taxon>
        <taxon>Ranoidea</taxon>
        <taxon>Pyxicephalidae</taxon>
        <taxon>Pyxicephalinae</taxon>
        <taxon>Pyxicephalus</taxon>
    </lineage>
</organism>
<sequence>MEMLQICITFITLFMQVSGGGDWCYSSQKPSCGPDHWKDINHNCGGDHQSPINIEKAKAKKDNHLGNITFIGYDHASSAEWKFMNDGHSVLMSLAGNISISGAGLPNTYQAVQFHFHWGSPTNNGSEHTLDGKQFPIELHIVHMNAKYSSITEAKKDPQGLAVLGILITVGEADNPSYSPLVSAMKNVSLEGDYVLLTPTFPLQSLLPAQDKLSSYYRYQGSLTTPDCSEAVIWTVFEHPVTISKTQHQILTNTSHFSANGETPVKIKDNFRPPQPLKGRQILASKDATVNFSSILCASILNLCMISLTAKIFLN</sequence>
<dbReference type="Gene3D" id="3.10.200.10">
    <property type="entry name" value="Alpha carbonic anhydrase"/>
    <property type="match status" value="1"/>
</dbReference>
<dbReference type="EMBL" id="DYDO01000006">
    <property type="protein sequence ID" value="DBA23062.1"/>
    <property type="molecule type" value="Genomic_DNA"/>
</dbReference>
<comment type="function">
    <text evidence="7">Reversible hydration of carbon dioxide.</text>
</comment>
<comment type="catalytic activity">
    <reaction evidence="7">
        <text>hydrogencarbonate + H(+) = CO2 + H2O</text>
        <dbReference type="Rhea" id="RHEA:10748"/>
        <dbReference type="ChEBI" id="CHEBI:15377"/>
        <dbReference type="ChEBI" id="CHEBI:15378"/>
        <dbReference type="ChEBI" id="CHEBI:16526"/>
        <dbReference type="ChEBI" id="CHEBI:17544"/>
        <dbReference type="EC" id="4.2.1.1"/>
    </reaction>
</comment>
<dbReference type="GO" id="GO:0008270">
    <property type="term" value="F:zinc ion binding"/>
    <property type="evidence" value="ECO:0007669"/>
    <property type="project" value="UniProtKB-UniRule"/>
</dbReference>
<dbReference type="Pfam" id="PF00194">
    <property type="entry name" value="Carb_anhydrase"/>
    <property type="match status" value="1"/>
</dbReference>
<dbReference type="InterPro" id="IPR036398">
    <property type="entry name" value="CA_dom_sf"/>
</dbReference>
<feature type="chain" id="PRO_5043098987" description="Carbonic anhydrase" evidence="7">
    <location>
        <begin position="20"/>
        <end position="315"/>
    </location>
</feature>
<reference evidence="9" key="1">
    <citation type="thesis" date="2020" institute="ProQuest LLC" country="789 East Eisenhower Parkway, Ann Arbor, MI, USA">
        <title>Comparative Genomics and Chromosome Evolution.</title>
        <authorList>
            <person name="Mudd A.B."/>
        </authorList>
    </citation>
    <scope>NUCLEOTIDE SEQUENCE</scope>
    <source>
        <strain evidence="9">1538</strain>
        <tissue evidence="9">Blood</tissue>
    </source>
</reference>
<dbReference type="InterPro" id="IPR001148">
    <property type="entry name" value="CA_dom"/>
</dbReference>
<dbReference type="SUPFAM" id="SSF51069">
    <property type="entry name" value="Carbonic anhydrase"/>
    <property type="match status" value="1"/>
</dbReference>
<proteinExistence type="inferred from homology"/>
<keyword evidence="7" id="KW-0732">Signal</keyword>
<dbReference type="SMART" id="SM01057">
    <property type="entry name" value="Carb_anhydrase"/>
    <property type="match status" value="1"/>
</dbReference>
<dbReference type="AlphaFoldDB" id="A0AAV3AJT0"/>
<evidence type="ECO:0000256" key="5">
    <source>
        <dbReference type="ARBA" id="ARBA00023180"/>
    </source>
</evidence>
<evidence type="ECO:0000259" key="8">
    <source>
        <dbReference type="PROSITE" id="PS51144"/>
    </source>
</evidence>
<dbReference type="GO" id="GO:0005886">
    <property type="term" value="C:plasma membrane"/>
    <property type="evidence" value="ECO:0007669"/>
    <property type="project" value="TreeGrafter"/>
</dbReference>
<evidence type="ECO:0000256" key="3">
    <source>
        <dbReference type="ARBA" id="ARBA00022723"/>
    </source>
</evidence>
<evidence type="ECO:0000256" key="2">
    <source>
        <dbReference type="ARBA" id="ARBA00012925"/>
    </source>
</evidence>
<dbReference type="PANTHER" id="PTHR18952">
    <property type="entry name" value="CARBONIC ANHYDRASE"/>
    <property type="match status" value="1"/>
</dbReference>
<dbReference type="InterPro" id="IPR023561">
    <property type="entry name" value="Carbonic_anhydrase_a-class"/>
</dbReference>
<protein>
    <recommendedName>
        <fullName evidence="2 7">Carbonic anhydrase</fullName>
        <ecNumber evidence="2 7">4.2.1.1</ecNumber>
    </recommendedName>
</protein>
<evidence type="ECO:0000256" key="4">
    <source>
        <dbReference type="ARBA" id="ARBA00022833"/>
    </source>
</evidence>
<comment type="similarity">
    <text evidence="1 7">Belongs to the alpha-carbonic anhydrase family.</text>
</comment>
<evidence type="ECO:0000313" key="9">
    <source>
        <dbReference type="EMBL" id="DBA23062.1"/>
    </source>
</evidence>
<dbReference type="FunFam" id="3.10.200.10:FF:000003">
    <property type="entry name" value="Carbonic anhydrase 12"/>
    <property type="match status" value="1"/>
</dbReference>
<evidence type="ECO:0000256" key="7">
    <source>
        <dbReference type="RuleBase" id="RU367011"/>
    </source>
</evidence>
<feature type="signal peptide" evidence="7">
    <location>
        <begin position="1"/>
        <end position="19"/>
    </location>
</feature>
<dbReference type="PANTHER" id="PTHR18952:SF134">
    <property type="entry name" value="CARBONIC ANHYDRASE 15"/>
    <property type="match status" value="1"/>
</dbReference>
<evidence type="ECO:0000256" key="6">
    <source>
        <dbReference type="ARBA" id="ARBA00023239"/>
    </source>
</evidence>
<gene>
    <name evidence="9" type="ORF">GDO54_014017</name>
</gene>
<keyword evidence="10" id="KW-1185">Reference proteome</keyword>
<dbReference type="Proteomes" id="UP001181693">
    <property type="component" value="Unassembled WGS sequence"/>
</dbReference>
<dbReference type="PROSITE" id="PS00162">
    <property type="entry name" value="ALPHA_CA_1"/>
    <property type="match status" value="1"/>
</dbReference>
<dbReference type="EC" id="4.2.1.1" evidence="2 7"/>
<evidence type="ECO:0000256" key="1">
    <source>
        <dbReference type="ARBA" id="ARBA00010718"/>
    </source>
</evidence>